<dbReference type="SUPFAM" id="SSF55874">
    <property type="entry name" value="ATPase domain of HSP90 chaperone/DNA topoisomerase II/histidine kinase"/>
    <property type="match status" value="1"/>
</dbReference>
<dbReference type="RefSeq" id="WP_344497809.1">
    <property type="nucleotide sequence ID" value="NZ_BAAAUD010000048.1"/>
</dbReference>
<dbReference type="PANTHER" id="PTHR24421">
    <property type="entry name" value="NITRATE/NITRITE SENSOR PROTEIN NARX-RELATED"/>
    <property type="match status" value="1"/>
</dbReference>
<proteinExistence type="predicted"/>
<feature type="domain" description="Signal transduction histidine kinase subgroup 3 dimerisation and phosphoacceptor" evidence="6">
    <location>
        <begin position="204"/>
        <end position="270"/>
    </location>
</feature>
<keyword evidence="2" id="KW-0418">Kinase</keyword>
<evidence type="ECO:0000256" key="5">
    <source>
        <dbReference type="SAM" id="Phobius"/>
    </source>
</evidence>
<accession>A0ABP6K2Z6</accession>
<dbReference type="CDD" id="cd16917">
    <property type="entry name" value="HATPase_UhpB-NarQ-NarX-like"/>
    <property type="match status" value="1"/>
</dbReference>
<feature type="transmembrane region" description="Helical" evidence="5">
    <location>
        <begin position="161"/>
        <end position="179"/>
    </location>
</feature>
<evidence type="ECO:0000256" key="2">
    <source>
        <dbReference type="ARBA" id="ARBA00022777"/>
    </source>
</evidence>
<dbReference type="InterPro" id="IPR011712">
    <property type="entry name" value="Sig_transdc_His_kin_sub3_dim/P"/>
</dbReference>
<keyword evidence="5" id="KW-0472">Membrane</keyword>
<evidence type="ECO:0000313" key="7">
    <source>
        <dbReference type="EMBL" id="GAA2958700.1"/>
    </source>
</evidence>
<dbReference type="Pfam" id="PF07730">
    <property type="entry name" value="HisKA_3"/>
    <property type="match status" value="1"/>
</dbReference>
<dbReference type="InterPro" id="IPR036890">
    <property type="entry name" value="HATPase_C_sf"/>
</dbReference>
<keyword evidence="8" id="KW-1185">Reference proteome</keyword>
<evidence type="ECO:0000256" key="3">
    <source>
        <dbReference type="ARBA" id="ARBA00023012"/>
    </source>
</evidence>
<keyword evidence="5" id="KW-0812">Transmembrane</keyword>
<protein>
    <recommendedName>
        <fullName evidence="6">Signal transduction histidine kinase subgroup 3 dimerisation and phosphoacceptor domain-containing protein</fullName>
    </recommendedName>
</protein>
<feature type="compositionally biased region" description="Basic and acidic residues" evidence="4">
    <location>
        <begin position="1"/>
        <end position="18"/>
    </location>
</feature>
<keyword evidence="5" id="KW-1133">Transmembrane helix</keyword>
<feature type="transmembrane region" description="Helical" evidence="5">
    <location>
        <begin position="62"/>
        <end position="84"/>
    </location>
</feature>
<dbReference type="InterPro" id="IPR050482">
    <property type="entry name" value="Sensor_HK_TwoCompSys"/>
</dbReference>
<feature type="region of interest" description="Disordered" evidence="4">
    <location>
        <begin position="1"/>
        <end position="30"/>
    </location>
</feature>
<gene>
    <name evidence="7" type="ORF">GCM10010446_49920</name>
</gene>
<evidence type="ECO:0000256" key="1">
    <source>
        <dbReference type="ARBA" id="ARBA00022679"/>
    </source>
</evidence>
<comment type="caution">
    <text evidence="7">The sequence shown here is derived from an EMBL/GenBank/DDBJ whole genome shotgun (WGS) entry which is preliminary data.</text>
</comment>
<feature type="transmembrane region" description="Helical" evidence="5">
    <location>
        <begin position="35"/>
        <end position="56"/>
    </location>
</feature>
<dbReference type="Gene3D" id="1.20.5.1930">
    <property type="match status" value="1"/>
</dbReference>
<name>A0ABP6K2Z6_9ACTN</name>
<dbReference type="PANTHER" id="PTHR24421:SF63">
    <property type="entry name" value="SENSOR HISTIDINE KINASE DESK"/>
    <property type="match status" value="1"/>
</dbReference>
<keyword evidence="1" id="KW-0808">Transferase</keyword>
<dbReference type="Proteomes" id="UP001500403">
    <property type="component" value="Unassembled WGS sequence"/>
</dbReference>
<evidence type="ECO:0000259" key="6">
    <source>
        <dbReference type="Pfam" id="PF07730"/>
    </source>
</evidence>
<evidence type="ECO:0000313" key="8">
    <source>
        <dbReference type="Proteomes" id="UP001500403"/>
    </source>
</evidence>
<reference evidence="8" key="1">
    <citation type="journal article" date="2019" name="Int. J. Syst. Evol. Microbiol.">
        <title>The Global Catalogue of Microorganisms (GCM) 10K type strain sequencing project: providing services to taxonomists for standard genome sequencing and annotation.</title>
        <authorList>
            <consortium name="The Broad Institute Genomics Platform"/>
            <consortium name="The Broad Institute Genome Sequencing Center for Infectious Disease"/>
            <person name="Wu L."/>
            <person name="Ma J."/>
        </authorList>
    </citation>
    <scope>NUCLEOTIDE SEQUENCE [LARGE SCALE GENOMIC DNA]</scope>
    <source>
        <strain evidence="8">JCM 9088</strain>
    </source>
</reference>
<dbReference type="EMBL" id="BAAAUD010000048">
    <property type="protein sequence ID" value="GAA2958700.1"/>
    <property type="molecule type" value="Genomic_DNA"/>
</dbReference>
<evidence type="ECO:0000256" key="4">
    <source>
        <dbReference type="SAM" id="MobiDB-lite"/>
    </source>
</evidence>
<sequence>MDSHDHPQTADDPRRRGGPDSSPSGRSRDLPAPRLARTILLAVLLSYTLITVLNILDAGLSSPAVAAAVAALLAILGLQLTHSAAGADRAPLPRRCLSLGAQALLTYLPIVSLRAEWGSMAGFLAASLLLLLRPPVAWTMYAAVGLSMLVPPVLDGRPVAHSVYLCLSTLITGLVVYGLSRLAELVQEVHATRGELAHLAVTSERLRFSRDLHDLLGFSLSAITLKSELINRLIPTHPERAMSEIEEVLSISRQSLADVRRVASGFREMSLEQEIKSAQSVLGAADIEVRVEVSLGRISPQSDTVLATALREAVTNLLRHSKADHCAIEAVRQHGRVRLSVINDGVDPAYRDLSPHSGSGLGNLESRLRSVGGSLKSGRAEDRTFRLVAEVPVQPAGPPLGTIPRT</sequence>
<organism evidence="7 8">
    <name type="scientific">Streptomyces enissocaesilis</name>
    <dbReference type="NCBI Taxonomy" id="332589"/>
    <lineage>
        <taxon>Bacteria</taxon>
        <taxon>Bacillati</taxon>
        <taxon>Actinomycetota</taxon>
        <taxon>Actinomycetes</taxon>
        <taxon>Kitasatosporales</taxon>
        <taxon>Streptomycetaceae</taxon>
        <taxon>Streptomyces</taxon>
        <taxon>Streptomyces rochei group</taxon>
    </lineage>
</organism>
<dbReference type="Gene3D" id="3.30.565.10">
    <property type="entry name" value="Histidine kinase-like ATPase, C-terminal domain"/>
    <property type="match status" value="1"/>
</dbReference>
<keyword evidence="3" id="KW-0902">Two-component regulatory system</keyword>